<name>A0A246HJE1_STEMA</name>
<accession>A0A246HJE1</accession>
<dbReference type="EMBL" id="NIVS01000043">
    <property type="protein sequence ID" value="OWQ51105.1"/>
    <property type="molecule type" value="Genomic_DNA"/>
</dbReference>
<dbReference type="Proteomes" id="UP000198157">
    <property type="component" value="Unassembled WGS sequence"/>
</dbReference>
<evidence type="ECO:0000259" key="2">
    <source>
        <dbReference type="Pfam" id="PF01979"/>
    </source>
</evidence>
<evidence type="ECO:0000256" key="1">
    <source>
        <dbReference type="SAM" id="SignalP"/>
    </source>
</evidence>
<dbReference type="AlphaFoldDB" id="A0A246HJE1"/>
<feature type="domain" description="Amidohydrolase-related" evidence="2">
    <location>
        <begin position="76"/>
        <end position="442"/>
    </location>
</feature>
<dbReference type="PANTHER" id="PTHR43135">
    <property type="entry name" value="ALPHA-D-RIBOSE 1-METHYLPHOSPHONATE 5-TRIPHOSPHATE DIPHOSPHATASE"/>
    <property type="match status" value="1"/>
</dbReference>
<dbReference type="InterPro" id="IPR006680">
    <property type="entry name" value="Amidohydro-rel"/>
</dbReference>
<keyword evidence="1" id="KW-0732">Signal</keyword>
<dbReference type="Pfam" id="PF01979">
    <property type="entry name" value="Amidohydro_1"/>
    <property type="match status" value="1"/>
</dbReference>
<dbReference type="InterPro" id="IPR032466">
    <property type="entry name" value="Metal_Hydrolase"/>
</dbReference>
<organism evidence="3 4">
    <name type="scientific">Stenotrophomonas maltophilia</name>
    <name type="common">Pseudomonas maltophilia</name>
    <name type="synonym">Xanthomonas maltophilia</name>
    <dbReference type="NCBI Taxonomy" id="40324"/>
    <lineage>
        <taxon>Bacteria</taxon>
        <taxon>Pseudomonadati</taxon>
        <taxon>Pseudomonadota</taxon>
        <taxon>Gammaproteobacteria</taxon>
        <taxon>Lysobacterales</taxon>
        <taxon>Lysobacteraceae</taxon>
        <taxon>Stenotrophomonas</taxon>
        <taxon>Stenotrophomonas maltophilia group</taxon>
    </lineage>
</organism>
<dbReference type="Gene3D" id="1.20.58.520">
    <property type="entry name" value="Amidohydrolase"/>
    <property type="match status" value="1"/>
</dbReference>
<feature type="chain" id="PRO_5012670434" evidence="1">
    <location>
        <begin position="24"/>
        <end position="456"/>
    </location>
</feature>
<dbReference type="InterPro" id="IPR011059">
    <property type="entry name" value="Metal-dep_hydrolase_composite"/>
</dbReference>
<dbReference type="SUPFAM" id="SSF51338">
    <property type="entry name" value="Composite domain of metallo-dependent hydrolases"/>
    <property type="match status" value="1"/>
</dbReference>
<dbReference type="InterPro" id="IPR051781">
    <property type="entry name" value="Metallo-dep_Hydrolase"/>
</dbReference>
<keyword evidence="3" id="KW-0378">Hydrolase</keyword>
<dbReference type="Gene3D" id="3.30.110.90">
    <property type="entry name" value="Amidohydrolase"/>
    <property type="match status" value="1"/>
</dbReference>
<sequence>MRRSLRLPTLFTALVAACGAANAAPPIILDNARVFDGERDLGITTLTLRDERIAHIGPPPPALAKGAKRIDYQGKVILPGLVSNHIHVGNTDGLEHGDRFYTRDHVVRDLQQFQRYGITTVTALGMNGAAFPAIRAEVRDQPALGAQLYGAGGGIGAAAGAPPANTMGLEHDPVARPTTPDQARAAVRAQQQAGVDVIKLWVDDLGGRFPMMAPPIYRAAIDEAHQHQLKVAAHIHDQAPAADLVAAGVDIIAHGIRDTPVAPALVSAMRDKGVWYIPTVNIDEANYLYAENPQWLQQPFLANALPSAVRERWQQPQWQQEQLAGDGIPKARASVAMNLRNLRTLHEAGVNIGFGTDAGAMPQRVIGFAEHRELELMTQAGFTPAQALQVATADAARVLGLEDRGRIAVGRRADLLVLGANPLDDIRNSRRIDAVWQAGQQVAGPIEAAADTAARD</sequence>
<dbReference type="PANTHER" id="PTHR43135:SF3">
    <property type="entry name" value="ALPHA-D-RIBOSE 1-METHYLPHOSPHONATE 5-TRIPHOSPHATE DIPHOSPHATASE"/>
    <property type="match status" value="1"/>
</dbReference>
<comment type="caution">
    <text evidence="3">The sequence shown here is derived from an EMBL/GenBank/DDBJ whole genome shotgun (WGS) entry which is preliminary data.</text>
</comment>
<dbReference type="GO" id="GO:0016810">
    <property type="term" value="F:hydrolase activity, acting on carbon-nitrogen (but not peptide) bonds"/>
    <property type="evidence" value="ECO:0007669"/>
    <property type="project" value="InterPro"/>
</dbReference>
<gene>
    <name evidence="3" type="ORF">CEE60_15395</name>
</gene>
<feature type="signal peptide" evidence="1">
    <location>
        <begin position="1"/>
        <end position="23"/>
    </location>
</feature>
<dbReference type="SUPFAM" id="SSF51556">
    <property type="entry name" value="Metallo-dependent hydrolases"/>
    <property type="match status" value="1"/>
</dbReference>
<dbReference type="Gene3D" id="2.30.40.10">
    <property type="entry name" value="Urease, subunit C, domain 1"/>
    <property type="match status" value="1"/>
</dbReference>
<proteinExistence type="predicted"/>
<evidence type="ECO:0000313" key="4">
    <source>
        <dbReference type="Proteomes" id="UP000198157"/>
    </source>
</evidence>
<dbReference type="PROSITE" id="PS51257">
    <property type="entry name" value="PROKAR_LIPOPROTEIN"/>
    <property type="match status" value="1"/>
</dbReference>
<reference evidence="3 4" key="1">
    <citation type="submission" date="2017-06" db="EMBL/GenBank/DDBJ databases">
        <authorList>
            <person name="Kim H.J."/>
            <person name="Triplett B.A."/>
        </authorList>
    </citation>
    <scope>NUCLEOTIDE SEQUENCE [LARGE SCALE GENOMIC DNA]</scope>
    <source>
        <strain evidence="3 4">13146</strain>
    </source>
</reference>
<dbReference type="Gene3D" id="3.40.50.10910">
    <property type="entry name" value="Amidohydrolase"/>
    <property type="match status" value="1"/>
</dbReference>
<evidence type="ECO:0000313" key="3">
    <source>
        <dbReference type="EMBL" id="OWQ51105.1"/>
    </source>
</evidence>
<protein>
    <submittedName>
        <fullName evidence="3">Amidohydrolase</fullName>
    </submittedName>
</protein>
<dbReference type="OrthoDB" id="9782972at2"/>